<dbReference type="SUPFAM" id="SSF52121">
    <property type="entry name" value="Lumazine synthase"/>
    <property type="match status" value="1"/>
</dbReference>
<comment type="caution">
    <text evidence="8">The sequence shown here is derived from an EMBL/GenBank/DDBJ whole genome shotgun (WGS) entry which is preliminary data.</text>
</comment>
<feature type="active site" description="Proton donor" evidence="7">
    <location>
        <position position="91"/>
    </location>
</feature>
<name>A0A2M8LDH0_9BACT</name>
<evidence type="ECO:0000256" key="6">
    <source>
        <dbReference type="ARBA" id="ARBA00048785"/>
    </source>
</evidence>
<comment type="similarity">
    <text evidence="2 7">Belongs to the DMRL synthase family.</text>
</comment>
<evidence type="ECO:0000256" key="2">
    <source>
        <dbReference type="ARBA" id="ARBA00007424"/>
    </source>
</evidence>
<proteinExistence type="inferred from homology"/>
<dbReference type="InterPro" id="IPR034964">
    <property type="entry name" value="LS"/>
</dbReference>
<dbReference type="Proteomes" id="UP000231152">
    <property type="component" value="Unassembled WGS sequence"/>
</dbReference>
<dbReference type="Gene3D" id="3.40.50.960">
    <property type="entry name" value="Lumazine/riboflavin synthase"/>
    <property type="match status" value="1"/>
</dbReference>
<dbReference type="GO" id="GO:0005829">
    <property type="term" value="C:cytosol"/>
    <property type="evidence" value="ECO:0007669"/>
    <property type="project" value="TreeGrafter"/>
</dbReference>
<feature type="binding site" evidence="7">
    <location>
        <position position="130"/>
    </location>
    <ligand>
        <name>(2S)-2-hydroxy-3-oxobutyl phosphate</name>
        <dbReference type="ChEBI" id="CHEBI:58830"/>
    </ligand>
</feature>
<keyword evidence="4 7" id="KW-0686">Riboflavin biosynthesis</keyword>
<dbReference type="GO" id="GO:0009231">
    <property type="term" value="P:riboflavin biosynthetic process"/>
    <property type="evidence" value="ECO:0007669"/>
    <property type="project" value="UniProtKB-UniRule"/>
</dbReference>
<evidence type="ECO:0000256" key="5">
    <source>
        <dbReference type="ARBA" id="ARBA00022679"/>
    </source>
</evidence>
<dbReference type="NCBIfam" id="TIGR00114">
    <property type="entry name" value="lumazine-synth"/>
    <property type="match status" value="1"/>
</dbReference>
<dbReference type="AlphaFoldDB" id="A0A2M8LDH0"/>
<evidence type="ECO:0000313" key="9">
    <source>
        <dbReference type="Proteomes" id="UP000231152"/>
    </source>
</evidence>
<dbReference type="Pfam" id="PF00885">
    <property type="entry name" value="DMRL_synthase"/>
    <property type="match status" value="1"/>
</dbReference>
<dbReference type="InterPro" id="IPR036467">
    <property type="entry name" value="LS/RS_sf"/>
</dbReference>
<feature type="binding site" evidence="7">
    <location>
        <position position="116"/>
    </location>
    <ligand>
        <name>5-amino-6-(D-ribitylamino)uracil</name>
        <dbReference type="ChEBI" id="CHEBI:15934"/>
    </ligand>
</feature>
<dbReference type="UniPathway" id="UPA00275">
    <property type="reaction ID" value="UER00404"/>
</dbReference>
<reference evidence="8 9" key="1">
    <citation type="submission" date="2017-09" db="EMBL/GenBank/DDBJ databases">
        <title>Depth-based differentiation of microbial function through sediment-hosted aquifers and enrichment of novel symbionts in the deep terrestrial subsurface.</title>
        <authorList>
            <person name="Probst A.J."/>
            <person name="Ladd B."/>
            <person name="Jarett J.K."/>
            <person name="Geller-Mcgrath D.E."/>
            <person name="Sieber C.M."/>
            <person name="Emerson J.B."/>
            <person name="Anantharaman K."/>
            <person name="Thomas B.C."/>
            <person name="Malmstrom R."/>
            <person name="Stieglmeier M."/>
            <person name="Klingl A."/>
            <person name="Woyke T."/>
            <person name="Ryan C.M."/>
            <person name="Banfield J.F."/>
        </authorList>
    </citation>
    <scope>NUCLEOTIDE SEQUENCE [LARGE SCALE GENOMIC DNA]</scope>
    <source>
        <strain evidence="8">CG10_big_fil_rev_8_21_14_0_10_48_11</strain>
    </source>
</reference>
<evidence type="ECO:0000256" key="4">
    <source>
        <dbReference type="ARBA" id="ARBA00022619"/>
    </source>
</evidence>
<dbReference type="EMBL" id="PFET01000014">
    <property type="protein sequence ID" value="PJE75498.1"/>
    <property type="molecule type" value="Genomic_DNA"/>
</dbReference>
<dbReference type="GO" id="GO:0000906">
    <property type="term" value="F:6,7-dimethyl-8-ribityllumazine synthase activity"/>
    <property type="evidence" value="ECO:0007669"/>
    <property type="project" value="UniProtKB-UniRule"/>
</dbReference>
<dbReference type="HAMAP" id="MF_00178">
    <property type="entry name" value="Lumazine_synth"/>
    <property type="match status" value="1"/>
</dbReference>
<keyword evidence="5 7" id="KW-0808">Transferase</keyword>
<feature type="binding site" evidence="7">
    <location>
        <begin position="83"/>
        <end position="85"/>
    </location>
    <ligand>
        <name>5-amino-6-(D-ribitylamino)uracil</name>
        <dbReference type="ChEBI" id="CHEBI:15934"/>
    </ligand>
</feature>
<dbReference type="CDD" id="cd09209">
    <property type="entry name" value="Lumazine_synthase-I"/>
    <property type="match status" value="1"/>
</dbReference>
<comment type="catalytic activity">
    <reaction evidence="6 7">
        <text>(2S)-2-hydroxy-3-oxobutyl phosphate + 5-amino-6-(D-ribitylamino)uracil = 6,7-dimethyl-8-(1-D-ribityl)lumazine + phosphate + 2 H2O + H(+)</text>
        <dbReference type="Rhea" id="RHEA:26152"/>
        <dbReference type="ChEBI" id="CHEBI:15377"/>
        <dbReference type="ChEBI" id="CHEBI:15378"/>
        <dbReference type="ChEBI" id="CHEBI:15934"/>
        <dbReference type="ChEBI" id="CHEBI:43474"/>
        <dbReference type="ChEBI" id="CHEBI:58201"/>
        <dbReference type="ChEBI" id="CHEBI:58830"/>
        <dbReference type="EC" id="2.5.1.78"/>
    </reaction>
</comment>
<sequence length="157" mass="16590">MHKSVDNITTVNRSDFRVAIIAGQFNPEVTEGLQRGATRALSEAGVAEAHIDTYPVAGSFEVAELAAHLAKAVRYDAIIALGAIVKGETSHDEHLARAVTESILTSATTSGVPIGLGIITANTFEQAVARAADDNGNRGYHAVKAALALFEQMHRKL</sequence>
<comment type="pathway">
    <text evidence="1 7">Cofactor biosynthesis; riboflavin biosynthesis; riboflavin from 2-hydroxy-3-oxobutyl phosphate and 5-amino-6-(D-ribitylamino)uracil: step 1/2.</text>
</comment>
<dbReference type="PANTHER" id="PTHR21058:SF0">
    <property type="entry name" value="6,7-DIMETHYL-8-RIBITYLLUMAZINE SYNTHASE"/>
    <property type="match status" value="1"/>
</dbReference>
<comment type="function">
    <text evidence="7">Catalyzes the formation of 6,7-dimethyl-8-ribityllumazine by condensation of 5-amino-6-(D-ribitylamino)uracil with 3,4-dihydroxy-2-butanone 4-phosphate. This is the penultimate step in the biosynthesis of riboflavin.</text>
</comment>
<protein>
    <recommendedName>
        <fullName evidence="3 7">6,7-dimethyl-8-ribityllumazine synthase</fullName>
        <shortName evidence="7">DMRL synthase</shortName>
        <shortName evidence="7">LS</shortName>
        <shortName evidence="7">Lumazine synthase</shortName>
        <ecNumber evidence="3 7">2.5.1.78</ecNumber>
    </recommendedName>
</protein>
<dbReference type="InterPro" id="IPR002180">
    <property type="entry name" value="LS/RS"/>
</dbReference>
<feature type="binding site" evidence="7">
    <location>
        <position position="25"/>
    </location>
    <ligand>
        <name>5-amino-6-(D-ribitylamino)uracil</name>
        <dbReference type="ChEBI" id="CHEBI:15934"/>
    </ligand>
</feature>
<organism evidence="8 9">
    <name type="scientific">Candidatus Uhrbacteria bacterium CG10_big_fil_rev_8_21_14_0_10_48_11</name>
    <dbReference type="NCBI Taxonomy" id="1975037"/>
    <lineage>
        <taxon>Bacteria</taxon>
        <taxon>Candidatus Uhriibacteriota</taxon>
    </lineage>
</organism>
<accession>A0A2M8LDH0</accession>
<dbReference type="PANTHER" id="PTHR21058">
    <property type="entry name" value="6,7-DIMETHYL-8-RIBITYLLUMAZINE SYNTHASE DMRL SYNTHASE LUMAZINE SYNTHASE"/>
    <property type="match status" value="1"/>
</dbReference>
<feature type="binding site" evidence="7">
    <location>
        <begin position="88"/>
        <end position="89"/>
    </location>
    <ligand>
        <name>(2S)-2-hydroxy-3-oxobutyl phosphate</name>
        <dbReference type="ChEBI" id="CHEBI:58830"/>
    </ligand>
</feature>
<evidence type="ECO:0000256" key="7">
    <source>
        <dbReference type="HAMAP-Rule" id="MF_00178"/>
    </source>
</evidence>
<evidence type="ECO:0000256" key="1">
    <source>
        <dbReference type="ARBA" id="ARBA00004917"/>
    </source>
</evidence>
<evidence type="ECO:0000313" key="8">
    <source>
        <dbReference type="EMBL" id="PJE75498.1"/>
    </source>
</evidence>
<feature type="binding site" evidence="7">
    <location>
        <begin position="59"/>
        <end position="61"/>
    </location>
    <ligand>
        <name>5-amino-6-(D-ribitylamino)uracil</name>
        <dbReference type="ChEBI" id="CHEBI:15934"/>
    </ligand>
</feature>
<dbReference type="GO" id="GO:0009349">
    <property type="term" value="C:riboflavin synthase complex"/>
    <property type="evidence" value="ECO:0007669"/>
    <property type="project" value="UniProtKB-UniRule"/>
</dbReference>
<evidence type="ECO:0000256" key="3">
    <source>
        <dbReference type="ARBA" id="ARBA00012664"/>
    </source>
</evidence>
<dbReference type="EC" id="2.5.1.78" evidence="3 7"/>
<gene>
    <name evidence="7 8" type="primary">ribH</name>
    <name evidence="8" type="ORF">COV04_04310</name>
</gene>